<keyword evidence="7" id="KW-1185">Reference proteome</keyword>
<dbReference type="PANTHER" id="PTHR43046">
    <property type="entry name" value="GDP-MANNOSE MANNOSYL HYDROLASE"/>
    <property type="match status" value="1"/>
</dbReference>
<gene>
    <name evidence="6" type="ORF">SAMN05216505_101358</name>
</gene>
<sequence>MRRTLRVAAYAVVVRDGRVLLARSPAPAGAPEWVLPGGGTEHGEDPYDTVRREVEEETGYRIEVTGLLGVDSVRHPFVRPLLTRRAPTRHGFARRPVRRADHHAVRLVYEGRITGGELRNETGGSTDLAAWQPLDAVPDLVRIGMVDTGLRLWRERPATGRVERAEG</sequence>
<dbReference type="STRING" id="67344.SAMN05216505_101358"/>
<proteinExistence type="inferred from homology"/>
<keyword evidence="3 4" id="KW-0378">Hydrolase</keyword>
<reference evidence="7" key="1">
    <citation type="submission" date="2016-10" db="EMBL/GenBank/DDBJ databases">
        <authorList>
            <person name="Varghese N."/>
            <person name="Submissions S."/>
        </authorList>
    </citation>
    <scope>NUCLEOTIDE SEQUENCE [LARGE SCALE GENOMIC DNA]</scope>
    <source>
        <strain evidence="7">CGMCC 4.3504</strain>
    </source>
</reference>
<dbReference type="RefSeq" id="WP_175400303.1">
    <property type="nucleotide sequence ID" value="NZ_FMZK01000001.1"/>
</dbReference>
<dbReference type="PROSITE" id="PS00893">
    <property type="entry name" value="NUDIX_BOX"/>
    <property type="match status" value="1"/>
</dbReference>
<evidence type="ECO:0000259" key="5">
    <source>
        <dbReference type="PROSITE" id="PS51462"/>
    </source>
</evidence>
<name>A0A1G6IR11_9ACTN</name>
<dbReference type="InterPro" id="IPR020084">
    <property type="entry name" value="NUDIX_hydrolase_CS"/>
</dbReference>
<dbReference type="Pfam" id="PF00293">
    <property type="entry name" value="NUDIX"/>
    <property type="match status" value="1"/>
</dbReference>
<dbReference type="InterPro" id="IPR020476">
    <property type="entry name" value="Nudix_hydrolase"/>
</dbReference>
<dbReference type="CDD" id="cd02883">
    <property type="entry name" value="NUDIX_Hydrolase"/>
    <property type="match status" value="1"/>
</dbReference>
<evidence type="ECO:0000256" key="4">
    <source>
        <dbReference type="RuleBase" id="RU003476"/>
    </source>
</evidence>
<evidence type="ECO:0000313" key="6">
    <source>
        <dbReference type="EMBL" id="SDC08871.1"/>
    </source>
</evidence>
<dbReference type="GO" id="GO:0016787">
    <property type="term" value="F:hydrolase activity"/>
    <property type="evidence" value="ECO:0007669"/>
    <property type="project" value="UniProtKB-KW"/>
</dbReference>
<evidence type="ECO:0000313" key="7">
    <source>
        <dbReference type="Proteomes" id="UP000182100"/>
    </source>
</evidence>
<dbReference type="PRINTS" id="PR00502">
    <property type="entry name" value="NUDIXFAMILY"/>
</dbReference>
<evidence type="ECO:0000256" key="1">
    <source>
        <dbReference type="ARBA" id="ARBA00001946"/>
    </source>
</evidence>
<dbReference type="SUPFAM" id="SSF55811">
    <property type="entry name" value="Nudix"/>
    <property type="match status" value="1"/>
</dbReference>
<dbReference type="Proteomes" id="UP000182100">
    <property type="component" value="Unassembled WGS sequence"/>
</dbReference>
<dbReference type="PROSITE" id="PS51462">
    <property type="entry name" value="NUDIX"/>
    <property type="match status" value="1"/>
</dbReference>
<feature type="domain" description="Nudix hydrolase" evidence="5">
    <location>
        <begin position="4"/>
        <end position="156"/>
    </location>
</feature>
<evidence type="ECO:0000256" key="2">
    <source>
        <dbReference type="ARBA" id="ARBA00005582"/>
    </source>
</evidence>
<dbReference type="AlphaFoldDB" id="A0A1G6IR11"/>
<organism evidence="6 7">
    <name type="scientific">Streptomyces prasinopilosus</name>
    <dbReference type="NCBI Taxonomy" id="67344"/>
    <lineage>
        <taxon>Bacteria</taxon>
        <taxon>Bacillati</taxon>
        <taxon>Actinomycetota</taxon>
        <taxon>Actinomycetes</taxon>
        <taxon>Kitasatosporales</taxon>
        <taxon>Streptomycetaceae</taxon>
        <taxon>Streptomyces</taxon>
    </lineage>
</organism>
<dbReference type="InterPro" id="IPR000086">
    <property type="entry name" value="NUDIX_hydrolase_dom"/>
</dbReference>
<protein>
    <submittedName>
        <fullName evidence="6">ADP-ribose pyrophosphatase YjhB, NUDIX family</fullName>
    </submittedName>
</protein>
<dbReference type="Gene3D" id="3.90.79.10">
    <property type="entry name" value="Nucleoside Triphosphate Pyrophosphohydrolase"/>
    <property type="match status" value="1"/>
</dbReference>
<accession>A0A1G6IR11</accession>
<dbReference type="InterPro" id="IPR015797">
    <property type="entry name" value="NUDIX_hydrolase-like_dom_sf"/>
</dbReference>
<dbReference type="EMBL" id="FMZK01000001">
    <property type="protein sequence ID" value="SDC08871.1"/>
    <property type="molecule type" value="Genomic_DNA"/>
</dbReference>
<dbReference type="PANTHER" id="PTHR43046:SF14">
    <property type="entry name" value="MUTT_NUDIX FAMILY PROTEIN"/>
    <property type="match status" value="1"/>
</dbReference>
<comment type="cofactor">
    <cofactor evidence="1">
        <name>Mg(2+)</name>
        <dbReference type="ChEBI" id="CHEBI:18420"/>
    </cofactor>
</comment>
<evidence type="ECO:0000256" key="3">
    <source>
        <dbReference type="ARBA" id="ARBA00022801"/>
    </source>
</evidence>
<comment type="similarity">
    <text evidence="2 4">Belongs to the Nudix hydrolase family.</text>
</comment>